<evidence type="ECO:0000313" key="1">
    <source>
        <dbReference type="EMBL" id="EHI74342.1"/>
    </source>
</evidence>
<dbReference type="Proteomes" id="UP000004322">
    <property type="component" value="Unassembled WGS sequence"/>
</dbReference>
<dbReference type="OrthoDB" id="7278101at2"/>
<accession>G5JSA5</accession>
<gene>
    <name evidence="1" type="ORF">STRCR_0883</name>
</gene>
<protein>
    <recommendedName>
        <fullName evidence="3">Tetratricopeptide repeat protein</fullName>
    </recommendedName>
</protein>
<dbReference type="Gene3D" id="1.25.40.10">
    <property type="entry name" value="Tetratricopeptide repeat domain"/>
    <property type="match status" value="1"/>
</dbReference>
<evidence type="ECO:0008006" key="3">
    <source>
        <dbReference type="Google" id="ProtNLM"/>
    </source>
</evidence>
<reference evidence="1" key="1">
    <citation type="submission" date="2011-07" db="EMBL/GenBank/DDBJ databases">
        <authorList>
            <person name="Stanhope M.J."/>
            <person name="Durkin A.S."/>
            <person name="Hostetler J."/>
            <person name="Kim M."/>
            <person name="Radune D."/>
            <person name="Singh I."/>
            <person name="Town C.D."/>
        </authorList>
    </citation>
    <scope>NUCLEOTIDE SEQUENCE [LARGE SCALE GENOMIC DNA]</scope>
    <source>
        <strain evidence="1">HS-6</strain>
    </source>
</reference>
<dbReference type="eggNOG" id="COG0457">
    <property type="taxonomic scope" value="Bacteria"/>
</dbReference>
<organism evidence="1 2">
    <name type="scientific">Streptococcus criceti HS-6</name>
    <dbReference type="NCBI Taxonomy" id="873449"/>
    <lineage>
        <taxon>Bacteria</taxon>
        <taxon>Bacillati</taxon>
        <taxon>Bacillota</taxon>
        <taxon>Bacilli</taxon>
        <taxon>Lactobacillales</taxon>
        <taxon>Streptococcaceae</taxon>
        <taxon>Streptococcus</taxon>
    </lineage>
</organism>
<name>G5JSA5_STRCG</name>
<dbReference type="RefSeq" id="WP_004227413.1">
    <property type="nucleotide sequence ID" value="NZ_AEUV02000002.1"/>
</dbReference>
<keyword evidence="2" id="KW-1185">Reference proteome</keyword>
<evidence type="ECO:0000313" key="2">
    <source>
        <dbReference type="Proteomes" id="UP000004322"/>
    </source>
</evidence>
<proteinExistence type="predicted"/>
<dbReference type="STRING" id="873449.STRCR_0883"/>
<dbReference type="AlphaFoldDB" id="G5JSA5"/>
<dbReference type="EMBL" id="AEUV02000002">
    <property type="protein sequence ID" value="EHI74342.1"/>
    <property type="molecule type" value="Genomic_DNA"/>
</dbReference>
<dbReference type="InterPro" id="IPR011990">
    <property type="entry name" value="TPR-like_helical_dom_sf"/>
</dbReference>
<comment type="caution">
    <text evidence="1">The sequence shown here is derived from an EMBL/GenBank/DDBJ whole genome shotgun (WGS) entry which is preliminary data.</text>
</comment>
<sequence>MAVITSREEKEALVKQLLAITYQHSRRKEYQQARDLALEINGILPNIPQVLSDIATYSIFLQDWVKAIEYALLCISIEPKHINSHDVLAHAFGALYDWEPAGQYGRKALELRDEVSCANNKVPPQLPSKISLKGKQNIISFSLYGASPDYNETAVLNAELVDEFYPDWRCRFYVDETVPQSTLARLEAHKAEIIYATPEMKKLPPTMWRFLALEDPNAGYVIFRDADSVISRREATTVEEWVKSGRRFHTIRDSGAHTELIMAGLWGALAGSVPQFSQKMFTYVQTTSLHPRFADQFFLRDYIWQYVRQDLYASDRLFGFFEAHPITSVGENYDITHIGCDEGGYYKRIDLNYEDGQKLTWRLYSQISPLPNDDLSPRYIPERFICEYEAVVKDRAVSVCVPKRYGDGLTTGKSRLEILVAKE</sequence>
<dbReference type="SUPFAM" id="SSF48452">
    <property type="entry name" value="TPR-like"/>
    <property type="match status" value="1"/>
</dbReference>